<dbReference type="Proteomes" id="UP001264519">
    <property type="component" value="Unassembled WGS sequence"/>
</dbReference>
<feature type="compositionally biased region" description="Low complexity" evidence="1">
    <location>
        <begin position="227"/>
        <end position="237"/>
    </location>
</feature>
<evidence type="ECO:0000256" key="1">
    <source>
        <dbReference type="SAM" id="MobiDB-lite"/>
    </source>
</evidence>
<evidence type="ECO:0000313" key="3">
    <source>
        <dbReference type="Proteomes" id="UP001264519"/>
    </source>
</evidence>
<accession>A0ABU1G4Q7</accession>
<organism evidence="2 3">
    <name type="scientific">Halomonas koreensis</name>
    <dbReference type="NCBI Taxonomy" id="245385"/>
    <lineage>
        <taxon>Bacteria</taxon>
        <taxon>Pseudomonadati</taxon>
        <taxon>Pseudomonadota</taxon>
        <taxon>Gammaproteobacteria</taxon>
        <taxon>Oceanospirillales</taxon>
        <taxon>Halomonadaceae</taxon>
        <taxon>Halomonas</taxon>
    </lineage>
</organism>
<feature type="region of interest" description="Disordered" evidence="1">
    <location>
        <begin position="123"/>
        <end position="152"/>
    </location>
</feature>
<reference evidence="2 3" key="1">
    <citation type="submission" date="2023-04" db="EMBL/GenBank/DDBJ databases">
        <title>A long-awaited taxogenomic arrangement of the family Halomonadaceae.</title>
        <authorList>
            <person name="De La Haba R."/>
            <person name="Chuvochina M."/>
            <person name="Wittouck S."/>
            <person name="Arahal D.R."/>
            <person name="Sanchez-Porro C."/>
            <person name="Hugenholtz P."/>
            <person name="Ventosa A."/>
        </authorList>
    </citation>
    <scope>NUCLEOTIDE SEQUENCE [LARGE SCALE GENOMIC DNA]</scope>
    <source>
        <strain evidence="2 3">DSM 23530</strain>
    </source>
</reference>
<feature type="compositionally biased region" description="Basic and acidic residues" evidence="1">
    <location>
        <begin position="264"/>
        <end position="274"/>
    </location>
</feature>
<proteinExistence type="predicted"/>
<gene>
    <name evidence="2" type="ORF">QC818_14085</name>
</gene>
<feature type="region of interest" description="Disordered" evidence="1">
    <location>
        <begin position="197"/>
        <end position="277"/>
    </location>
</feature>
<dbReference type="RefSeq" id="WP_309653498.1">
    <property type="nucleotide sequence ID" value="NZ_JARWAK010000013.1"/>
</dbReference>
<sequence length="364" mass="39834">MAAGILAGALAGAGKAMQWNAQGQIEEKRQRALMALEQDNAREMEGIRHQNTLERDEVQHGQRLDELGQRHDYNVDELGVRHGYSMEQERYRQGNQNARHSASLAEGSNDWQLIKTEGGGLVQYSPSRNASRPANLPEGAQIGGGMNGELSDRDKYQLDGIQDRIEAIRSQASDEMRELTAEEKAELGRLQGQYDALLGGGSGQTPLQRLMAGEGDGADSTPPPTTAEPATEGQAAGSRSEAPAGDTARGIIARQREQQSSFLEQRDVKAAAEEAKDEADAVIDEIYRERTGGYSSPVMQDRFLAQNGGTAEASQETIERAQAVADRLLEVSRSEHVSEDQRRWIAERIMQLQDLGVPIELDDQ</sequence>
<name>A0ABU1G4Q7_9GAMM</name>
<evidence type="ECO:0000313" key="2">
    <source>
        <dbReference type="EMBL" id="MDR5867917.1"/>
    </source>
</evidence>
<keyword evidence="3" id="KW-1185">Reference proteome</keyword>
<comment type="caution">
    <text evidence="2">The sequence shown here is derived from an EMBL/GenBank/DDBJ whole genome shotgun (WGS) entry which is preliminary data.</text>
</comment>
<dbReference type="EMBL" id="JARWAK010000013">
    <property type="protein sequence ID" value="MDR5867917.1"/>
    <property type="molecule type" value="Genomic_DNA"/>
</dbReference>
<protein>
    <submittedName>
        <fullName evidence="2">Uncharacterized protein</fullName>
    </submittedName>
</protein>